<dbReference type="InterPro" id="IPR012334">
    <property type="entry name" value="Pectin_lyas_fold"/>
</dbReference>
<name>A0A1T2WZA6_9BACL</name>
<protein>
    <recommendedName>
        <fullName evidence="5">Periplasmic copper-binding protein NosD beta helix domain-containing protein</fullName>
    </recommendedName>
</protein>
<dbReference type="AlphaFoldDB" id="A0A1T2WZA6"/>
<comment type="pathway">
    <text evidence="1">Protein modification; protein ubiquitination.</text>
</comment>
<dbReference type="PANTHER" id="PTHR22990">
    <property type="entry name" value="F-BOX ONLY PROTEIN"/>
    <property type="match status" value="1"/>
</dbReference>
<dbReference type="InterPro" id="IPR011050">
    <property type="entry name" value="Pectin_lyase_fold/virulence"/>
</dbReference>
<dbReference type="InterPro" id="IPR051550">
    <property type="entry name" value="SCF-Subunits/Alg-Epimerases"/>
</dbReference>
<dbReference type="InterPro" id="IPR022441">
    <property type="entry name" value="Para_beta_helix_rpt-2"/>
</dbReference>
<dbReference type="SUPFAM" id="SSF51126">
    <property type="entry name" value="Pectin lyase-like"/>
    <property type="match status" value="1"/>
</dbReference>
<dbReference type="PANTHER" id="PTHR22990:SF15">
    <property type="entry name" value="F-BOX ONLY PROTEIN 10"/>
    <property type="match status" value="1"/>
</dbReference>
<dbReference type="Pfam" id="PF05048">
    <property type="entry name" value="NosD"/>
    <property type="match status" value="1"/>
</dbReference>
<keyword evidence="2" id="KW-0677">Repeat</keyword>
<keyword evidence="7" id="KW-1185">Reference proteome</keyword>
<keyword evidence="4" id="KW-1133">Transmembrane helix</keyword>
<proteinExistence type="predicted"/>
<gene>
    <name evidence="6" type="ORF">BVG16_31375</name>
</gene>
<dbReference type="RefSeq" id="WP_078503133.1">
    <property type="nucleotide sequence ID" value="NZ_MSZX01000025.1"/>
</dbReference>
<accession>A0A1T2WZA6</accession>
<evidence type="ECO:0000256" key="1">
    <source>
        <dbReference type="ARBA" id="ARBA00004906"/>
    </source>
</evidence>
<dbReference type="NCBIfam" id="TIGR03804">
    <property type="entry name" value="para_beta_helix"/>
    <property type="match status" value="2"/>
</dbReference>
<feature type="domain" description="Periplasmic copper-binding protein NosD beta helix" evidence="5">
    <location>
        <begin position="164"/>
        <end position="348"/>
    </location>
</feature>
<dbReference type="SMART" id="SM00710">
    <property type="entry name" value="PbH1"/>
    <property type="match status" value="7"/>
</dbReference>
<reference evidence="6 7" key="1">
    <citation type="submission" date="2017-01" db="EMBL/GenBank/DDBJ databases">
        <title>Genome analysis of Paenibacillus selenitrireducens ES3-24.</title>
        <authorList>
            <person name="Xu D."/>
            <person name="Yao R."/>
            <person name="Zheng S."/>
        </authorList>
    </citation>
    <scope>NUCLEOTIDE SEQUENCE [LARGE SCALE GENOMIC DNA]</scope>
    <source>
        <strain evidence="6 7">ES3-24</strain>
    </source>
</reference>
<comment type="caution">
    <text evidence="6">The sequence shown here is derived from an EMBL/GenBank/DDBJ whole genome shotgun (WGS) entry which is preliminary data.</text>
</comment>
<evidence type="ECO:0000256" key="4">
    <source>
        <dbReference type="SAM" id="Phobius"/>
    </source>
</evidence>
<keyword evidence="4" id="KW-0812">Transmembrane</keyword>
<evidence type="ECO:0000256" key="3">
    <source>
        <dbReference type="ARBA" id="ARBA00022786"/>
    </source>
</evidence>
<evidence type="ECO:0000313" key="6">
    <source>
        <dbReference type="EMBL" id="OPA72960.1"/>
    </source>
</evidence>
<feature type="transmembrane region" description="Helical" evidence="4">
    <location>
        <begin position="427"/>
        <end position="447"/>
    </location>
</feature>
<dbReference type="EMBL" id="MSZX01000025">
    <property type="protein sequence ID" value="OPA72960.1"/>
    <property type="molecule type" value="Genomic_DNA"/>
</dbReference>
<dbReference type="Proteomes" id="UP000190188">
    <property type="component" value="Unassembled WGS sequence"/>
</dbReference>
<sequence>MKKARRTIIYSLLLIVPLTLCNVLYLEKVLASSSTDQAISLQTIIDQLDTGDSVELPPGTYTGPAIIDKKLSIRGNSKVTLLNQSRKPAISILSDGVHLQDIQIKHTASGDDSPAIQVKADQVILENLTIQTSGYGIMVRDADRGILQNNTIKWFKPEADMPKQKGNGIDLYNSHDTQIKNNKITGLRDAIYLEKSRNAWVQKNKLSHTRYGIHCMYIDGSSVIDNEGEYNITGAMVMGVKNVVVSGNSFRKQSQNVHSQGILLYDVQSSSITQNVVEGNRVGIYMEQSSKNLLSNNAVLRNFIGIQLLNSNHNQFRSNEFIANVIEAEATDSEKNEMTGNYWDSFQGLDLNDDGTSDIPYAINPFYQRLVSQTPAYQLFFQSPGMTFLSDMFTNGRDHWSKDPSPLMKSDIYHISSVESKKGSDDVLIIGLFLLCCAISIIIYLGVLRR</sequence>
<evidence type="ECO:0000256" key="2">
    <source>
        <dbReference type="ARBA" id="ARBA00022737"/>
    </source>
</evidence>
<dbReference type="InterPro" id="IPR006626">
    <property type="entry name" value="PbH1"/>
</dbReference>
<evidence type="ECO:0000313" key="7">
    <source>
        <dbReference type="Proteomes" id="UP000190188"/>
    </source>
</evidence>
<evidence type="ECO:0000259" key="5">
    <source>
        <dbReference type="Pfam" id="PF05048"/>
    </source>
</evidence>
<keyword evidence="3" id="KW-0833">Ubl conjugation pathway</keyword>
<feature type="transmembrane region" description="Helical" evidence="4">
    <location>
        <begin position="7"/>
        <end position="26"/>
    </location>
</feature>
<keyword evidence="4" id="KW-0472">Membrane</keyword>
<organism evidence="6 7">
    <name type="scientific">Paenibacillus selenitireducens</name>
    <dbReference type="NCBI Taxonomy" id="1324314"/>
    <lineage>
        <taxon>Bacteria</taxon>
        <taxon>Bacillati</taxon>
        <taxon>Bacillota</taxon>
        <taxon>Bacilli</taxon>
        <taxon>Bacillales</taxon>
        <taxon>Paenibacillaceae</taxon>
        <taxon>Paenibacillus</taxon>
    </lineage>
</organism>
<dbReference type="OrthoDB" id="159063at2"/>
<dbReference type="STRING" id="1324314.BVG16_31375"/>
<dbReference type="InterPro" id="IPR007742">
    <property type="entry name" value="NosD_dom"/>
</dbReference>
<dbReference type="Gene3D" id="2.160.20.10">
    <property type="entry name" value="Single-stranded right-handed beta-helix, Pectin lyase-like"/>
    <property type="match status" value="2"/>
</dbReference>